<dbReference type="InterPro" id="IPR036930">
    <property type="entry name" value="WGR_dom_sf"/>
</dbReference>
<reference evidence="2 3" key="1">
    <citation type="journal article" date="2017" name="Curr. Biol.">
        <title>Genome architecture and evolution of a unichromosomal asexual nematode.</title>
        <authorList>
            <person name="Fradin H."/>
            <person name="Zegar C."/>
            <person name="Gutwein M."/>
            <person name="Lucas J."/>
            <person name="Kovtun M."/>
            <person name="Corcoran D."/>
            <person name="Baugh L.R."/>
            <person name="Kiontke K."/>
            <person name="Gunsalus K."/>
            <person name="Fitch D.H."/>
            <person name="Piano F."/>
        </authorList>
    </citation>
    <scope>NUCLEOTIDE SEQUENCE [LARGE SCALE GENOMIC DNA]</scope>
    <source>
        <strain evidence="2">PF1309</strain>
    </source>
</reference>
<name>A0A2A2KK19_9BILA</name>
<sequence length="294" mass="32455">MERQSVQRYATPFKNEAGSCDKAPKSTSKGKSLWRRFTEVFSGKDEPISAEYLEYLVAKIDARERTSMAVQSSRQQLVEQRATEPIALPAVPSATTTSAENEPSAKDDSSFYDFDEVEAARGSPNGSAASRSKRSRAEDSSVSLQPPSRRRAVEEIANASDSISYGVGTSAGTAPRKMQRITRSMHAAVEHGLNVSFEENEEEDSDDEPLAPKLDHYKSGKRHVKVKGEAAVDQECEQKIDTAHVYQEDGQSYDAMLRQHLVPLGPRRFEGSEPASASPRFGSSQEMLHEEVPR</sequence>
<keyword evidence="3" id="KW-1185">Reference proteome</keyword>
<feature type="compositionally biased region" description="Polar residues" evidence="1">
    <location>
        <begin position="68"/>
        <end position="78"/>
    </location>
</feature>
<feature type="region of interest" description="Disordered" evidence="1">
    <location>
        <begin position="264"/>
        <end position="294"/>
    </location>
</feature>
<accession>A0A2A2KK19</accession>
<organism evidence="2 3">
    <name type="scientific">Diploscapter pachys</name>
    <dbReference type="NCBI Taxonomy" id="2018661"/>
    <lineage>
        <taxon>Eukaryota</taxon>
        <taxon>Metazoa</taxon>
        <taxon>Ecdysozoa</taxon>
        <taxon>Nematoda</taxon>
        <taxon>Chromadorea</taxon>
        <taxon>Rhabditida</taxon>
        <taxon>Rhabditina</taxon>
        <taxon>Rhabditomorpha</taxon>
        <taxon>Rhabditoidea</taxon>
        <taxon>Rhabditidae</taxon>
        <taxon>Diploscapter</taxon>
    </lineage>
</organism>
<protein>
    <submittedName>
        <fullName evidence="2">Uncharacterized protein</fullName>
    </submittedName>
</protein>
<feature type="region of interest" description="Disordered" evidence="1">
    <location>
        <begin position="195"/>
        <end position="223"/>
    </location>
</feature>
<dbReference type="EMBL" id="LIAE01008383">
    <property type="protein sequence ID" value="PAV74230.1"/>
    <property type="molecule type" value="Genomic_DNA"/>
</dbReference>
<feature type="region of interest" description="Disordered" evidence="1">
    <location>
        <begin position="1"/>
        <end position="29"/>
    </location>
</feature>
<dbReference type="AlphaFoldDB" id="A0A2A2KK19"/>
<evidence type="ECO:0000313" key="2">
    <source>
        <dbReference type="EMBL" id="PAV74230.1"/>
    </source>
</evidence>
<proteinExistence type="predicted"/>
<dbReference type="Proteomes" id="UP000218231">
    <property type="component" value="Unassembled WGS sequence"/>
</dbReference>
<feature type="region of interest" description="Disordered" evidence="1">
    <location>
        <begin position="67"/>
        <end position="176"/>
    </location>
</feature>
<gene>
    <name evidence="2" type="ORF">WR25_20080</name>
</gene>
<feature type="compositionally biased region" description="Acidic residues" evidence="1">
    <location>
        <begin position="198"/>
        <end position="209"/>
    </location>
</feature>
<evidence type="ECO:0000256" key="1">
    <source>
        <dbReference type="SAM" id="MobiDB-lite"/>
    </source>
</evidence>
<comment type="caution">
    <text evidence="2">The sequence shown here is derived from an EMBL/GenBank/DDBJ whole genome shotgun (WGS) entry which is preliminary data.</text>
</comment>
<dbReference type="SUPFAM" id="SSF142921">
    <property type="entry name" value="WGR domain-like"/>
    <property type="match status" value="1"/>
</dbReference>
<evidence type="ECO:0000313" key="3">
    <source>
        <dbReference type="Proteomes" id="UP000218231"/>
    </source>
</evidence>